<reference evidence="3" key="1">
    <citation type="journal article" date="2014" name="Int. J. Syst. Evol. Microbiol.">
        <title>Complete genome of a new Firmicutes species belonging to the dominant human colonic microbiota ('Ruminococcus bicirculans') reveals two chromosomes and a selective capacity to utilize plant glucans.</title>
        <authorList>
            <consortium name="NISC Comparative Sequencing Program"/>
            <person name="Wegmann U."/>
            <person name="Louis P."/>
            <person name="Goesmann A."/>
            <person name="Henrissat B."/>
            <person name="Duncan S.H."/>
            <person name="Flint H.J."/>
        </authorList>
    </citation>
    <scope>NUCLEOTIDE SEQUENCE</scope>
    <source>
        <strain evidence="3">CGMCC 1.8884</strain>
    </source>
</reference>
<feature type="transmembrane region" description="Helical" evidence="1">
    <location>
        <begin position="33"/>
        <end position="51"/>
    </location>
</feature>
<accession>A0AAV4JZG1</accession>
<keyword evidence="4" id="KW-1185">Reference proteome</keyword>
<evidence type="ECO:0000313" key="4">
    <source>
        <dbReference type="Proteomes" id="UP000630135"/>
    </source>
</evidence>
<protein>
    <submittedName>
        <fullName evidence="2">Uncharacterized protein</fullName>
    </submittedName>
</protein>
<dbReference type="RefSeq" id="WP_017870191.1">
    <property type="nucleotide sequence ID" value="NZ_BMLZ01000022.1"/>
</dbReference>
<dbReference type="AlphaFoldDB" id="A0AAV4JZG1"/>
<keyword evidence="1" id="KW-0472">Membrane</keyword>
<feature type="transmembrane region" description="Helical" evidence="1">
    <location>
        <begin position="6"/>
        <end position="26"/>
    </location>
</feature>
<dbReference type="GeneID" id="59163907"/>
<evidence type="ECO:0000313" key="5">
    <source>
        <dbReference type="Proteomes" id="UP000652720"/>
    </source>
</evidence>
<reference evidence="4" key="3">
    <citation type="journal article" date="2019" name="Int. J. Syst. Evol. Microbiol.">
        <title>The Global Catalogue of Microorganisms (GCM) 10K type strain sequencing project: providing services to taxonomists for standard genome sequencing and annotation.</title>
        <authorList>
            <consortium name="The Broad Institute Genomics Platform"/>
            <consortium name="The Broad Institute Genome Sequencing Center for Infectious Disease"/>
            <person name="Wu L."/>
            <person name="Ma J."/>
        </authorList>
    </citation>
    <scope>NUCLEOTIDE SEQUENCE [LARGE SCALE GENOMIC DNA]</scope>
    <source>
        <strain evidence="4">CGMCC 1.8884</strain>
    </source>
</reference>
<evidence type="ECO:0000313" key="3">
    <source>
        <dbReference type="EMBL" id="GGP30246.1"/>
    </source>
</evidence>
<sequence length="56" mass="6561">MNAPQWRIWLVTALLCGWGMLGMRFVQKEQWPMVLLCLLLMLSNGVTLWRLTKKGK</sequence>
<keyword evidence="1" id="KW-0812">Transmembrane</keyword>
<comment type="caution">
    <text evidence="2">The sequence shown here is derived from an EMBL/GenBank/DDBJ whole genome shotgun (WGS) entry which is preliminary data.</text>
</comment>
<evidence type="ECO:0000256" key="1">
    <source>
        <dbReference type="SAM" id="Phobius"/>
    </source>
</evidence>
<gene>
    <name evidence="3" type="ORF">GCM10008021_18970</name>
    <name evidence="2" type="ORF">GCM10010914_00160</name>
</gene>
<proteinExistence type="predicted"/>
<dbReference type="Proteomes" id="UP000652720">
    <property type="component" value="Unassembled WGS sequence"/>
</dbReference>
<evidence type="ECO:0000313" key="2">
    <source>
        <dbReference type="EMBL" id="GGI70099.1"/>
    </source>
</evidence>
<dbReference type="Proteomes" id="UP000630135">
    <property type="component" value="Unassembled WGS sequence"/>
</dbReference>
<keyword evidence="1" id="KW-1133">Transmembrane helix</keyword>
<dbReference type="EMBL" id="BMMA01000001">
    <property type="protein sequence ID" value="GGI70099.1"/>
    <property type="molecule type" value="Genomic_DNA"/>
</dbReference>
<organism evidence="2 5">
    <name type="scientific">Deinococcus wulumuqiensis</name>
    <dbReference type="NCBI Taxonomy" id="980427"/>
    <lineage>
        <taxon>Bacteria</taxon>
        <taxon>Thermotogati</taxon>
        <taxon>Deinococcota</taxon>
        <taxon>Deinococci</taxon>
        <taxon>Deinococcales</taxon>
        <taxon>Deinococcaceae</taxon>
        <taxon>Deinococcus</taxon>
    </lineage>
</organism>
<dbReference type="EMBL" id="BMLZ01000022">
    <property type="protein sequence ID" value="GGP30246.1"/>
    <property type="molecule type" value="Genomic_DNA"/>
</dbReference>
<reference evidence="2" key="4">
    <citation type="submission" date="2023-08" db="EMBL/GenBank/DDBJ databases">
        <authorList>
            <person name="Sun Q."/>
            <person name="Zhou Y."/>
        </authorList>
    </citation>
    <scope>NUCLEOTIDE SEQUENCE</scope>
    <source>
        <strain evidence="3">CGMCC 1.8884</strain>
        <strain evidence="2">CGMCC 1.8885</strain>
    </source>
</reference>
<reference evidence="2" key="2">
    <citation type="journal article" date="2014" name="Int. J. Syst. Evol. Microbiol.">
        <title>Complete genome sequence of Corynebacterium casei LMG S-19264T (=DSM 44701T), isolated from a smear-ripened cheese.</title>
        <authorList>
            <consortium name="US DOE Joint Genome Institute (JGI-PGF)"/>
            <person name="Walter F."/>
            <person name="Albersmeier A."/>
            <person name="Kalinowski J."/>
            <person name="Ruckert C."/>
        </authorList>
    </citation>
    <scope>NUCLEOTIDE SEQUENCE</scope>
    <source>
        <strain evidence="2">CGMCC 1.8885</strain>
    </source>
</reference>
<name>A0AAV4JZG1_9DEIO</name>